<evidence type="ECO:0000256" key="2">
    <source>
        <dbReference type="ARBA" id="ARBA00022525"/>
    </source>
</evidence>
<evidence type="ECO:0000256" key="1">
    <source>
        <dbReference type="ARBA" id="ARBA00004613"/>
    </source>
</evidence>
<dbReference type="Proteomes" id="UP000028990">
    <property type="component" value="Unassembled WGS sequence"/>
</dbReference>
<feature type="compositionally biased region" description="Basic and acidic residues" evidence="6">
    <location>
        <begin position="77"/>
        <end position="88"/>
    </location>
</feature>
<dbReference type="SUPFAM" id="SSF52058">
    <property type="entry name" value="L domain-like"/>
    <property type="match status" value="1"/>
</dbReference>
<keyword evidence="4" id="KW-1015">Disulfide bond</keyword>
<keyword evidence="8" id="KW-1185">Reference proteome</keyword>
<feature type="compositionally biased region" description="Basic residues" evidence="6">
    <location>
        <begin position="66"/>
        <end position="76"/>
    </location>
</feature>
<protein>
    <submittedName>
        <fullName evidence="7">Opticin</fullName>
    </submittedName>
</protein>
<reference evidence="7 8" key="1">
    <citation type="submission" date="2013-11" db="EMBL/GenBank/DDBJ databases">
        <title>The Damaraland mole rat (Fukomys damarensis) genome and evolution of African mole rats.</title>
        <authorList>
            <person name="Gladyshev V.N."/>
            <person name="Fang X."/>
        </authorList>
    </citation>
    <scope>NUCLEOTIDE SEQUENCE [LARGE SCALE GENOMIC DNA]</scope>
    <source>
        <tissue evidence="7">Liver</tissue>
    </source>
</reference>
<dbReference type="EMBL" id="KN123586">
    <property type="protein sequence ID" value="KFO24381.1"/>
    <property type="molecule type" value="Genomic_DNA"/>
</dbReference>
<sequence length="254" mass="27960">MRLSSCLVLQQGGPTSDPEERQRREEPSHGKGHANGVRHVGNPAPSLSDSSEVDDRETAGTSSLRVTRKTPPHRGRSRPEHYSHKDTVLQPRDDQAHFANHAGLTGLPNQLRARVPGHPPAALRTELSGNIISSTAHDALYLLLALRDLILLENQLAALPMLPHSLELLDVRLNQLELGDTAWGFQGEWGLQPALCHLPHPYPQHSQVSLPHPCSGALEKLRFLYLADILLDSIPGPRPLTLCLLHLQWSVVEA</sequence>
<dbReference type="eggNOG" id="KOG0619">
    <property type="taxonomic scope" value="Eukaryota"/>
</dbReference>
<evidence type="ECO:0000256" key="3">
    <source>
        <dbReference type="ARBA" id="ARBA00022729"/>
    </source>
</evidence>
<evidence type="ECO:0000256" key="5">
    <source>
        <dbReference type="ARBA" id="ARBA00023180"/>
    </source>
</evidence>
<name>A0A091DNK0_FUKDA</name>
<gene>
    <name evidence="7" type="ORF">H920_14189</name>
</gene>
<dbReference type="GO" id="GO:0030199">
    <property type="term" value="P:collagen fibril organization"/>
    <property type="evidence" value="ECO:0007669"/>
    <property type="project" value="TreeGrafter"/>
</dbReference>
<evidence type="ECO:0000313" key="7">
    <source>
        <dbReference type="EMBL" id="KFO24381.1"/>
    </source>
</evidence>
<accession>A0A091DNK0</accession>
<feature type="region of interest" description="Disordered" evidence="6">
    <location>
        <begin position="1"/>
        <end position="88"/>
    </location>
</feature>
<comment type="subcellular location">
    <subcellularLocation>
        <location evidence="1">Secreted</location>
    </subcellularLocation>
</comment>
<dbReference type="GO" id="GO:0061975">
    <property type="term" value="P:articular cartilage development"/>
    <property type="evidence" value="ECO:0007669"/>
    <property type="project" value="TreeGrafter"/>
</dbReference>
<dbReference type="PANTHER" id="PTHR46269">
    <property type="entry name" value="EPIPHYCAN-RELATED"/>
    <property type="match status" value="1"/>
</dbReference>
<evidence type="ECO:0000256" key="4">
    <source>
        <dbReference type="ARBA" id="ARBA00023157"/>
    </source>
</evidence>
<dbReference type="GO" id="GO:0031012">
    <property type="term" value="C:extracellular matrix"/>
    <property type="evidence" value="ECO:0007669"/>
    <property type="project" value="TreeGrafter"/>
</dbReference>
<dbReference type="GO" id="GO:0060348">
    <property type="term" value="P:bone development"/>
    <property type="evidence" value="ECO:0007669"/>
    <property type="project" value="TreeGrafter"/>
</dbReference>
<proteinExistence type="predicted"/>
<dbReference type="InterPro" id="IPR043547">
    <property type="entry name" value="Mimecan/Epiphycan/Opticin"/>
</dbReference>
<keyword evidence="5" id="KW-0325">Glycoprotein</keyword>
<dbReference type="AlphaFoldDB" id="A0A091DNK0"/>
<keyword evidence="3" id="KW-0732">Signal</keyword>
<evidence type="ECO:0000256" key="6">
    <source>
        <dbReference type="SAM" id="MobiDB-lite"/>
    </source>
</evidence>
<keyword evidence="2" id="KW-0964">Secreted</keyword>
<evidence type="ECO:0000313" key="8">
    <source>
        <dbReference type="Proteomes" id="UP000028990"/>
    </source>
</evidence>
<feature type="compositionally biased region" description="Basic and acidic residues" evidence="6">
    <location>
        <begin position="18"/>
        <end position="29"/>
    </location>
</feature>
<dbReference type="PANTHER" id="PTHR46269:SF4">
    <property type="entry name" value="OPTICIN"/>
    <property type="match status" value="1"/>
</dbReference>
<dbReference type="GO" id="GO:0005615">
    <property type="term" value="C:extracellular space"/>
    <property type="evidence" value="ECO:0007669"/>
    <property type="project" value="TreeGrafter"/>
</dbReference>
<organism evidence="7 8">
    <name type="scientific">Fukomys damarensis</name>
    <name type="common">Damaraland mole rat</name>
    <name type="synonym">Cryptomys damarensis</name>
    <dbReference type="NCBI Taxonomy" id="885580"/>
    <lineage>
        <taxon>Eukaryota</taxon>
        <taxon>Metazoa</taxon>
        <taxon>Chordata</taxon>
        <taxon>Craniata</taxon>
        <taxon>Vertebrata</taxon>
        <taxon>Euteleostomi</taxon>
        <taxon>Mammalia</taxon>
        <taxon>Eutheria</taxon>
        <taxon>Euarchontoglires</taxon>
        <taxon>Glires</taxon>
        <taxon>Rodentia</taxon>
        <taxon>Hystricomorpha</taxon>
        <taxon>Bathyergidae</taxon>
        <taxon>Fukomys</taxon>
    </lineage>
</organism>